<dbReference type="InterPro" id="IPR025714">
    <property type="entry name" value="Methyltranfer_dom"/>
</dbReference>
<organism evidence="5 6">
    <name type="scientific">Conidiobolus coronatus (strain ATCC 28846 / CBS 209.66 / NRRL 28638)</name>
    <name type="common">Delacroixia coronata</name>
    <dbReference type="NCBI Taxonomy" id="796925"/>
    <lineage>
        <taxon>Eukaryota</taxon>
        <taxon>Fungi</taxon>
        <taxon>Fungi incertae sedis</taxon>
        <taxon>Zoopagomycota</taxon>
        <taxon>Entomophthoromycotina</taxon>
        <taxon>Entomophthoromycetes</taxon>
        <taxon>Entomophthorales</taxon>
        <taxon>Ancylistaceae</taxon>
        <taxon>Conidiobolus</taxon>
    </lineage>
</organism>
<dbReference type="PANTHER" id="PTHR18895:SF74">
    <property type="entry name" value="MTRF1L RELEASE FACTOR GLUTAMINE METHYLTRANSFERASE"/>
    <property type="match status" value="1"/>
</dbReference>
<evidence type="ECO:0000256" key="1">
    <source>
        <dbReference type="ARBA" id="ARBA00022603"/>
    </source>
</evidence>
<dbReference type="PROSITE" id="PS00092">
    <property type="entry name" value="N6_MTASE"/>
    <property type="match status" value="1"/>
</dbReference>
<dbReference type="EMBL" id="KQ964581">
    <property type="protein sequence ID" value="KXN68340.1"/>
    <property type="molecule type" value="Genomic_DNA"/>
</dbReference>
<feature type="domain" description="Methyltransferase" evidence="4">
    <location>
        <begin position="120"/>
        <end position="207"/>
    </location>
</feature>
<protein>
    <submittedName>
        <fullName evidence="5">S-adenosyl-L-methionine-dependent methyltransferase</fullName>
    </submittedName>
</protein>
<sequence length="306" mass="35092">MIIKRLFHCRAQVNSKLNKLISQLEQKYYKGNLESAKQEIKWLNEYIEINKERGKTEKLEDLISRRVEQNEPLQYILGDQPFGPLNILVKQPILIPRWETEAWTHEFANFLNQHLSKSPKNLKILEIGVGTGCISLLLSHLIIKGRANILGIDINPAAIELSLKNKSIHAKNYINNKVEFIQGDIFSDDFIKELVEKFGEIDLIVSNPPYIPPTQYSDLTPDVKQWEDKNALTTRDSLGLEFYSRMLDLTKVKGLFNINSKLPKLVVEYGGNYQTEDLIKLVKSKGGEIEIKKDLVGNDRVGYITI</sequence>
<dbReference type="OrthoDB" id="269872at2759"/>
<evidence type="ECO:0000259" key="4">
    <source>
        <dbReference type="Pfam" id="PF13847"/>
    </source>
</evidence>
<dbReference type="NCBIfam" id="TIGR00536">
    <property type="entry name" value="hemK_fam"/>
    <property type="match status" value="1"/>
</dbReference>
<keyword evidence="2 5" id="KW-0808">Transferase</keyword>
<dbReference type="AlphaFoldDB" id="A0A137NZS9"/>
<dbReference type="STRING" id="796925.A0A137NZS9"/>
<gene>
    <name evidence="5" type="ORF">CONCODRAFT_60249</name>
</gene>
<evidence type="ECO:0000256" key="3">
    <source>
        <dbReference type="ARBA" id="ARBA00022691"/>
    </source>
</evidence>
<dbReference type="InterPro" id="IPR029063">
    <property type="entry name" value="SAM-dependent_MTases_sf"/>
</dbReference>
<dbReference type="InterPro" id="IPR002052">
    <property type="entry name" value="DNA_methylase_N6_adenine_CS"/>
</dbReference>
<dbReference type="CDD" id="cd02440">
    <property type="entry name" value="AdoMet_MTases"/>
    <property type="match status" value="1"/>
</dbReference>
<keyword evidence="6" id="KW-1185">Reference proteome</keyword>
<keyword evidence="3" id="KW-0949">S-adenosyl-L-methionine</keyword>
<dbReference type="Pfam" id="PF13847">
    <property type="entry name" value="Methyltransf_31"/>
    <property type="match status" value="1"/>
</dbReference>
<dbReference type="Gene3D" id="3.40.50.150">
    <property type="entry name" value="Vaccinia Virus protein VP39"/>
    <property type="match status" value="1"/>
</dbReference>
<evidence type="ECO:0000256" key="2">
    <source>
        <dbReference type="ARBA" id="ARBA00022679"/>
    </source>
</evidence>
<keyword evidence="1 5" id="KW-0489">Methyltransferase</keyword>
<dbReference type="PANTHER" id="PTHR18895">
    <property type="entry name" value="HEMK METHYLTRANSFERASE"/>
    <property type="match status" value="1"/>
</dbReference>
<accession>A0A137NZS9</accession>
<name>A0A137NZS9_CONC2</name>
<dbReference type="GO" id="GO:0032259">
    <property type="term" value="P:methylation"/>
    <property type="evidence" value="ECO:0007669"/>
    <property type="project" value="UniProtKB-KW"/>
</dbReference>
<dbReference type="Proteomes" id="UP000070444">
    <property type="component" value="Unassembled WGS sequence"/>
</dbReference>
<dbReference type="OMA" id="TFHELIN"/>
<evidence type="ECO:0000313" key="6">
    <source>
        <dbReference type="Proteomes" id="UP000070444"/>
    </source>
</evidence>
<dbReference type="InterPro" id="IPR004556">
    <property type="entry name" value="HemK-like"/>
</dbReference>
<dbReference type="SUPFAM" id="SSF53335">
    <property type="entry name" value="S-adenosyl-L-methionine-dependent methyltransferases"/>
    <property type="match status" value="1"/>
</dbReference>
<dbReference type="GO" id="GO:0003676">
    <property type="term" value="F:nucleic acid binding"/>
    <property type="evidence" value="ECO:0007669"/>
    <property type="project" value="InterPro"/>
</dbReference>
<reference evidence="5 6" key="1">
    <citation type="journal article" date="2015" name="Genome Biol. Evol.">
        <title>Phylogenomic analyses indicate that early fungi evolved digesting cell walls of algal ancestors of land plants.</title>
        <authorList>
            <person name="Chang Y."/>
            <person name="Wang S."/>
            <person name="Sekimoto S."/>
            <person name="Aerts A.L."/>
            <person name="Choi C."/>
            <person name="Clum A."/>
            <person name="LaButti K.M."/>
            <person name="Lindquist E.A."/>
            <person name="Yee Ngan C."/>
            <person name="Ohm R.A."/>
            <person name="Salamov A.A."/>
            <person name="Grigoriev I.V."/>
            <person name="Spatafora J.W."/>
            <person name="Berbee M.L."/>
        </authorList>
    </citation>
    <scope>NUCLEOTIDE SEQUENCE [LARGE SCALE GENOMIC DNA]</scope>
    <source>
        <strain evidence="5 6">NRRL 28638</strain>
    </source>
</reference>
<dbReference type="GO" id="GO:0008276">
    <property type="term" value="F:protein methyltransferase activity"/>
    <property type="evidence" value="ECO:0007669"/>
    <property type="project" value="InterPro"/>
</dbReference>
<evidence type="ECO:0000313" key="5">
    <source>
        <dbReference type="EMBL" id="KXN68340.1"/>
    </source>
</evidence>
<dbReference type="InterPro" id="IPR050320">
    <property type="entry name" value="N5-glutamine_MTase"/>
</dbReference>
<dbReference type="GO" id="GO:0005739">
    <property type="term" value="C:mitochondrion"/>
    <property type="evidence" value="ECO:0007669"/>
    <property type="project" value="TreeGrafter"/>
</dbReference>
<proteinExistence type="predicted"/>